<keyword evidence="5 9" id="KW-1133">Transmembrane helix</keyword>
<dbReference type="AlphaFoldDB" id="A0A9Q1QM42"/>
<comment type="similarity">
    <text evidence="7">Belongs to the fluoride channel Fluc/FEX (TC 1.A.43) family.</text>
</comment>
<dbReference type="GO" id="GO:0005886">
    <property type="term" value="C:plasma membrane"/>
    <property type="evidence" value="ECO:0007669"/>
    <property type="project" value="UniProtKB-SubCell"/>
</dbReference>
<sequence>MSTSLTPCTLFYLQVLTRHVLQKLFGPGMANVTSDQSILYVDLPSNMVGSFLMGWFGIVFKADISRISEQLSLGLSTGYLGSLTTFSGWNQKMLELSLNGHWVLAVLGFVVGFFLSAYSIILGVETAKGFRWLLSKVIRRGSSIGEGRVNSSMRNHLIVMLALFLMWGGLWSASGVLFEKEFKDGESSAQLWLACLVGPFGVWIRWWLGLLNGRAVLTKEGLLEWIPFGTLTANISAACIMAALATMKKAVSTYNCDTIATGMQFGLMGCLSTVSTMMAEFYAMTESKQPWKGYVYVIITVGISFGLATLIYSVPLGTK</sequence>
<feature type="transmembrane region" description="Helical" evidence="9">
    <location>
        <begin position="101"/>
        <end position="124"/>
    </location>
</feature>
<feature type="transmembrane region" description="Helical" evidence="9">
    <location>
        <begin position="294"/>
        <end position="314"/>
    </location>
</feature>
<keyword evidence="4 9" id="KW-0812">Transmembrane</keyword>
<reference evidence="10" key="1">
    <citation type="submission" date="2022-04" db="EMBL/GenBank/DDBJ databases">
        <title>Carnegiea gigantea Genome sequencing and assembly v2.</title>
        <authorList>
            <person name="Copetti D."/>
            <person name="Sanderson M.J."/>
            <person name="Burquez A."/>
            <person name="Wojciechowski M.F."/>
        </authorList>
    </citation>
    <scope>NUCLEOTIDE SEQUENCE</scope>
    <source>
        <strain evidence="10">SGP5-SGP5p</strain>
        <tissue evidence="10">Aerial part</tissue>
    </source>
</reference>
<gene>
    <name evidence="10" type="ORF">Cgig2_029497</name>
</gene>
<name>A0A9Q1QM42_9CARY</name>
<feature type="transmembrane region" description="Helical" evidence="9">
    <location>
        <begin position="157"/>
        <end position="178"/>
    </location>
</feature>
<accession>A0A9Q1QM42</accession>
<evidence type="ECO:0000256" key="1">
    <source>
        <dbReference type="ARBA" id="ARBA00002598"/>
    </source>
</evidence>
<comment type="function">
    <text evidence="1">Fluoride channel required for the rapid expulsion of cytoplasmic fluoride.</text>
</comment>
<dbReference type="Pfam" id="PF02537">
    <property type="entry name" value="CRCB"/>
    <property type="match status" value="2"/>
</dbReference>
<evidence type="ECO:0000256" key="4">
    <source>
        <dbReference type="ARBA" id="ARBA00022692"/>
    </source>
</evidence>
<feature type="transmembrane region" description="Helical" evidence="9">
    <location>
        <begin position="222"/>
        <end position="245"/>
    </location>
</feature>
<feature type="transmembrane region" description="Helical" evidence="9">
    <location>
        <begin position="265"/>
        <end position="282"/>
    </location>
</feature>
<evidence type="ECO:0000256" key="2">
    <source>
        <dbReference type="ARBA" id="ARBA00004651"/>
    </source>
</evidence>
<keyword evidence="3" id="KW-1003">Cell membrane</keyword>
<evidence type="ECO:0000256" key="6">
    <source>
        <dbReference type="ARBA" id="ARBA00023136"/>
    </source>
</evidence>
<dbReference type="PANTHER" id="PTHR28259:SF1">
    <property type="entry name" value="FLUORIDE EXPORT PROTEIN 1-RELATED"/>
    <property type="match status" value="1"/>
</dbReference>
<dbReference type="PANTHER" id="PTHR28259">
    <property type="entry name" value="FLUORIDE EXPORT PROTEIN 1-RELATED"/>
    <property type="match status" value="1"/>
</dbReference>
<feature type="transmembrane region" description="Helical" evidence="9">
    <location>
        <begin position="190"/>
        <end position="210"/>
    </location>
</feature>
<comment type="caution">
    <text evidence="10">The sequence shown here is derived from an EMBL/GenBank/DDBJ whole genome shotgun (WGS) entry which is preliminary data.</text>
</comment>
<protein>
    <recommendedName>
        <fullName evidence="12">Fluoride ion transporter CrcB</fullName>
    </recommendedName>
</protein>
<evidence type="ECO:0000256" key="9">
    <source>
        <dbReference type="SAM" id="Phobius"/>
    </source>
</evidence>
<evidence type="ECO:0000256" key="3">
    <source>
        <dbReference type="ARBA" id="ARBA00022475"/>
    </source>
</evidence>
<keyword evidence="6 9" id="KW-0472">Membrane</keyword>
<keyword evidence="11" id="KW-1185">Reference proteome</keyword>
<evidence type="ECO:0000313" key="11">
    <source>
        <dbReference type="Proteomes" id="UP001153076"/>
    </source>
</evidence>
<dbReference type="EMBL" id="JAKOGI010000080">
    <property type="protein sequence ID" value="KAJ8445125.1"/>
    <property type="molecule type" value="Genomic_DNA"/>
</dbReference>
<feature type="transmembrane region" description="Helical" evidence="9">
    <location>
        <begin position="38"/>
        <end position="59"/>
    </location>
</feature>
<comment type="catalytic activity">
    <reaction evidence="8">
        <text>fluoride(in) = fluoride(out)</text>
        <dbReference type="Rhea" id="RHEA:76159"/>
        <dbReference type="ChEBI" id="CHEBI:17051"/>
    </reaction>
    <physiologicalReaction direction="left-to-right" evidence="8">
        <dbReference type="Rhea" id="RHEA:76160"/>
    </physiologicalReaction>
</comment>
<dbReference type="InterPro" id="IPR003691">
    <property type="entry name" value="FluC"/>
</dbReference>
<evidence type="ECO:0000313" key="10">
    <source>
        <dbReference type="EMBL" id="KAJ8445125.1"/>
    </source>
</evidence>
<organism evidence="10 11">
    <name type="scientific">Carnegiea gigantea</name>
    <dbReference type="NCBI Taxonomy" id="171969"/>
    <lineage>
        <taxon>Eukaryota</taxon>
        <taxon>Viridiplantae</taxon>
        <taxon>Streptophyta</taxon>
        <taxon>Embryophyta</taxon>
        <taxon>Tracheophyta</taxon>
        <taxon>Spermatophyta</taxon>
        <taxon>Magnoliopsida</taxon>
        <taxon>eudicotyledons</taxon>
        <taxon>Gunneridae</taxon>
        <taxon>Pentapetalae</taxon>
        <taxon>Caryophyllales</taxon>
        <taxon>Cactineae</taxon>
        <taxon>Cactaceae</taxon>
        <taxon>Cactoideae</taxon>
        <taxon>Echinocereeae</taxon>
        <taxon>Carnegiea</taxon>
    </lineage>
</organism>
<proteinExistence type="inferred from homology"/>
<dbReference type="Proteomes" id="UP001153076">
    <property type="component" value="Unassembled WGS sequence"/>
</dbReference>
<evidence type="ECO:0000256" key="8">
    <source>
        <dbReference type="ARBA" id="ARBA00035585"/>
    </source>
</evidence>
<dbReference type="GO" id="GO:1903425">
    <property type="term" value="F:fluoride transmembrane transporter activity"/>
    <property type="evidence" value="ECO:0007669"/>
    <property type="project" value="TreeGrafter"/>
</dbReference>
<dbReference type="OrthoDB" id="409792at2759"/>
<evidence type="ECO:0008006" key="12">
    <source>
        <dbReference type="Google" id="ProtNLM"/>
    </source>
</evidence>
<evidence type="ECO:0000256" key="5">
    <source>
        <dbReference type="ARBA" id="ARBA00022989"/>
    </source>
</evidence>
<comment type="subcellular location">
    <subcellularLocation>
        <location evidence="2">Cell membrane</location>
        <topology evidence="2">Multi-pass membrane protein</topology>
    </subcellularLocation>
</comment>
<evidence type="ECO:0000256" key="7">
    <source>
        <dbReference type="ARBA" id="ARBA00035120"/>
    </source>
</evidence>